<keyword evidence="4" id="KW-1278">Translocase</keyword>
<dbReference type="PROSITE" id="PS50893">
    <property type="entry name" value="ABC_TRANSPORTER_2"/>
    <property type="match status" value="1"/>
</dbReference>
<keyword evidence="2" id="KW-0547">Nucleotide-binding</keyword>
<dbReference type="GO" id="GO:0016887">
    <property type="term" value="F:ATP hydrolysis activity"/>
    <property type="evidence" value="ECO:0007669"/>
    <property type="project" value="InterPro"/>
</dbReference>
<dbReference type="InterPro" id="IPR003439">
    <property type="entry name" value="ABC_transporter-like_ATP-bd"/>
</dbReference>
<dbReference type="PANTHER" id="PTHR42794">
    <property type="entry name" value="HEMIN IMPORT ATP-BINDING PROTEIN HMUV"/>
    <property type="match status" value="1"/>
</dbReference>
<dbReference type="GO" id="GO:0005524">
    <property type="term" value="F:ATP binding"/>
    <property type="evidence" value="ECO:0007669"/>
    <property type="project" value="UniProtKB-KW"/>
</dbReference>
<dbReference type="EC" id="3.6.3.34" evidence="7"/>
<feature type="domain" description="ABC transporter" evidence="6">
    <location>
        <begin position="2"/>
        <end position="249"/>
    </location>
</feature>
<dbReference type="AlphaFoldDB" id="Q30WP7"/>
<dbReference type="SMART" id="SM00382">
    <property type="entry name" value="AAA"/>
    <property type="match status" value="1"/>
</dbReference>
<evidence type="ECO:0000256" key="4">
    <source>
        <dbReference type="ARBA" id="ARBA00022967"/>
    </source>
</evidence>
<evidence type="ECO:0000313" key="7">
    <source>
        <dbReference type="EMBL" id="ABB39899.1"/>
    </source>
</evidence>
<dbReference type="Pfam" id="PF00005">
    <property type="entry name" value="ABC_tran"/>
    <property type="match status" value="1"/>
</dbReference>
<dbReference type="EMBL" id="CP000112">
    <property type="protein sequence ID" value="ABB39899.1"/>
    <property type="molecule type" value="Genomic_DNA"/>
</dbReference>
<dbReference type="InterPro" id="IPR003593">
    <property type="entry name" value="AAA+_ATPase"/>
</dbReference>
<protein>
    <submittedName>
        <fullName evidence="7">Iron-chelate-transporting ATPase</fullName>
        <ecNumber evidence="7">3.6.3.34</ecNumber>
    </submittedName>
</protein>
<accession>Q30WP7</accession>
<dbReference type="PROSITE" id="PS00211">
    <property type="entry name" value="ABC_TRANSPORTER_1"/>
    <property type="match status" value="1"/>
</dbReference>
<evidence type="ECO:0000256" key="5">
    <source>
        <dbReference type="ARBA" id="ARBA00037066"/>
    </source>
</evidence>
<evidence type="ECO:0000259" key="6">
    <source>
        <dbReference type="PROSITE" id="PS50893"/>
    </source>
</evidence>
<dbReference type="FunFam" id="3.40.50.300:FF:000134">
    <property type="entry name" value="Iron-enterobactin ABC transporter ATP-binding protein"/>
    <property type="match status" value="1"/>
</dbReference>
<organism evidence="7 8">
    <name type="scientific">Oleidesulfovibrio alaskensis (strain ATCC BAA-1058 / DSM 17464 / G20)</name>
    <name type="common">Desulfovibrio alaskensis</name>
    <dbReference type="NCBI Taxonomy" id="207559"/>
    <lineage>
        <taxon>Bacteria</taxon>
        <taxon>Pseudomonadati</taxon>
        <taxon>Thermodesulfobacteriota</taxon>
        <taxon>Desulfovibrionia</taxon>
        <taxon>Desulfovibrionales</taxon>
        <taxon>Desulfovibrionaceae</taxon>
        <taxon>Oleidesulfovibrio</taxon>
    </lineage>
</organism>
<dbReference type="SUPFAM" id="SSF52540">
    <property type="entry name" value="P-loop containing nucleoside triphosphate hydrolases"/>
    <property type="match status" value="1"/>
</dbReference>
<dbReference type="eggNOG" id="COG1120">
    <property type="taxonomic scope" value="Bacteria"/>
</dbReference>
<evidence type="ECO:0000256" key="3">
    <source>
        <dbReference type="ARBA" id="ARBA00022840"/>
    </source>
</evidence>
<comment type="function">
    <text evidence="5">Part of the ABC transporter complex HmuTUV involved in hemin import. Responsible for energy coupling to the transport system.</text>
</comment>
<keyword evidence="1" id="KW-0813">Transport</keyword>
<keyword evidence="7" id="KW-0378">Hydrolase</keyword>
<keyword evidence="3" id="KW-0067">ATP-binding</keyword>
<sequence length="275" mass="29699">MIRLRNATLGHGTTPVLHNISLHIRQGEMTGLLGPNGSGKTTLLLTLSGVLPPVSGEVLLRTASAASEKDAVQFTPAAGLCARTRAKKMASVPQRPDIVPDMPVRSVVLMGRYPYISFLGGYSAADNEAAENAMRQTATSQFASRPACRLSGGEFQRVLIARALAQAAPCLLLDEATSGLDIARKVEIYDMLRRRHAQGLTVVAAIHDLNLAALYCDRLIFLKDGAVALDGPTRDVFTEANLCRIYETSVRVFRHPDCGLPQALFMPAHTQRKTP</sequence>
<dbReference type="HOGENOM" id="CLU_000604_1_11_7"/>
<dbReference type="STRING" id="207559.Dde_3105"/>
<dbReference type="RefSeq" id="WP_011368859.1">
    <property type="nucleotide sequence ID" value="NC_007519.1"/>
</dbReference>
<proteinExistence type="predicted"/>
<gene>
    <name evidence="7" type="ordered locus">Dde_3105</name>
</gene>
<dbReference type="CDD" id="cd03214">
    <property type="entry name" value="ABC_Iron-Siderophores_B12_Hemin"/>
    <property type="match status" value="1"/>
</dbReference>
<dbReference type="Gene3D" id="3.40.50.300">
    <property type="entry name" value="P-loop containing nucleotide triphosphate hydrolases"/>
    <property type="match status" value="1"/>
</dbReference>
<evidence type="ECO:0000256" key="1">
    <source>
        <dbReference type="ARBA" id="ARBA00022448"/>
    </source>
</evidence>
<dbReference type="InterPro" id="IPR017871">
    <property type="entry name" value="ABC_transporter-like_CS"/>
</dbReference>
<name>Q30WP7_OLEA2</name>
<keyword evidence="8" id="KW-1185">Reference proteome</keyword>
<evidence type="ECO:0000256" key="2">
    <source>
        <dbReference type="ARBA" id="ARBA00022741"/>
    </source>
</evidence>
<dbReference type="Proteomes" id="UP000002710">
    <property type="component" value="Chromosome"/>
</dbReference>
<dbReference type="InterPro" id="IPR027417">
    <property type="entry name" value="P-loop_NTPase"/>
</dbReference>
<dbReference type="KEGG" id="dde:Dde_3105"/>
<dbReference type="PANTHER" id="PTHR42794:SF1">
    <property type="entry name" value="HEMIN IMPORT ATP-BINDING PROTEIN HMUV"/>
    <property type="match status" value="1"/>
</dbReference>
<evidence type="ECO:0000313" key="8">
    <source>
        <dbReference type="Proteomes" id="UP000002710"/>
    </source>
</evidence>
<reference evidence="7 8" key="1">
    <citation type="journal article" date="2011" name="J. Bacteriol.">
        <title>Complete genome sequence and updated annotation of Desulfovibrio alaskensis G20.</title>
        <authorList>
            <person name="Hauser L.J."/>
            <person name="Land M.L."/>
            <person name="Brown S.D."/>
            <person name="Larimer F."/>
            <person name="Keller K.L."/>
            <person name="Rapp-Giles B.J."/>
            <person name="Price M.N."/>
            <person name="Lin M."/>
            <person name="Bruce D.C."/>
            <person name="Detter J.C."/>
            <person name="Tapia R."/>
            <person name="Han C.S."/>
            <person name="Goodwin L.A."/>
            <person name="Cheng J.F."/>
            <person name="Pitluck S."/>
            <person name="Copeland A."/>
            <person name="Lucas S."/>
            <person name="Nolan M."/>
            <person name="Lapidus A.L."/>
            <person name="Palumbo A.V."/>
            <person name="Wall J.D."/>
        </authorList>
    </citation>
    <scope>NUCLEOTIDE SEQUENCE [LARGE SCALE GENOMIC DNA]</scope>
    <source>
        <strain evidence="8">ATCC BAA 1058 / DSM 17464 / G20</strain>
    </source>
</reference>